<dbReference type="EMBL" id="JACXWD010000040">
    <property type="protein sequence ID" value="MBD3868710.1"/>
    <property type="molecule type" value="Genomic_DNA"/>
</dbReference>
<name>A0A8J6Y086_9BACT</name>
<evidence type="ECO:0000256" key="2">
    <source>
        <dbReference type="SAM" id="SignalP"/>
    </source>
</evidence>
<keyword evidence="2" id="KW-0732">Signal</keyword>
<feature type="signal peptide" evidence="2">
    <location>
        <begin position="1"/>
        <end position="23"/>
    </location>
</feature>
<feature type="compositionally biased region" description="Low complexity" evidence="1">
    <location>
        <begin position="672"/>
        <end position="685"/>
    </location>
</feature>
<evidence type="ECO:0000256" key="1">
    <source>
        <dbReference type="SAM" id="MobiDB-lite"/>
    </source>
</evidence>
<reference evidence="3 4" key="1">
    <citation type="submission" date="2020-08" db="EMBL/GenBank/DDBJ databases">
        <title>Acidobacteriota in marine sediments use diverse sulfur dissimilation pathways.</title>
        <authorList>
            <person name="Wasmund K."/>
        </authorList>
    </citation>
    <scope>NUCLEOTIDE SEQUENCE [LARGE SCALE GENOMIC DNA]</scope>
    <source>
        <strain evidence="3">MAG AM4</strain>
    </source>
</reference>
<sequence length="1057" mass="114891">MSVRPTLAVLAALWLLFPGTAQSQTPKPGWTTVRYAEILDGREPTHSGEAVSGLLRRLGGRPVPTAEEIGQRPDDLLSHILLDPVLERYAFVLQDALDRISPPKPGSPPWYELAGLWQPGEAEPAWVELLRSRRYLVESDGQGRLRVCLPLPPGSDPSALDGSAASEKAWDAHWPVLRHVLASERARLAAAEPGLDRPLAVEVHAYRHLPARSVFLLAAPGTNRKVAATGPDARQSSVDFAAWNRFLASGRTLEGARLLPDGSIRFLSSESDRPGTILGEPLTLADMAVAYRAIFHGGLGDPYMSLDRGYTPQTTHVNYGGRLRDTRLGMVALLCDIRFKTFSVGMDIFKGEDIREVIRRKLPSFMTHVERFGADPGASGVMSQQTRMWFYPDSVDMTLSSEGDVLVLRSVRMSAASERLNEAGLAAEGDRADPPWTRTTVKTVNEEYDALAGLFPELADLDQVVRLLSFFTWLKVAAGDGLPVPDLDALLAVELPSYPTPRRFPQMLAFNALPTAGGGGAAEVHSRLEVGTGLDRLFSSDGRPLPARMRYDRAVALLDDRMAEDRILKQELSRYDPKALDDASLDFYSYKAERIRMHRLVLSTLPLDRSENLRRRGQAGEQLRLFSVGIGGLDLGMDRVFHKATGRTMGFGAAGRSSGDVRPVRKAGSSIPFRAPEPGAAPARALGDGDSRFEETLPQGERPGVRLLLQAADSSDVHSRTVILKGEAEVWFTRYESRRKIAYRLERFGDELTVRLSPAENVASPPAVDPTRPPAGMLVMRIEGGADPAKLGVVIRNQGERSLTADFPREPYRQLVLGPRVDPRRRTTVPGVWPPSPKLGEADRILLLQDRVRTLPPWQEDPGPLPGEEDPLTVAAAMVHWAAANRSAGTAYPAVAVGTSVDAAARWNAAPAPGNEPVLLAPQEAFPGFAKAHARQVRSAYTAGPVLDELPAAGKSGLVLVVSAEPDGLLAGRLRALAREPGMRGRAVLVWRMGPGLREDLAASLLAEGQLAAVGYINSPTVEWRQVAAELATLSRAFANGAPARLDDLPVPALWFY</sequence>
<organism evidence="3 4">
    <name type="scientific">Candidatus Polarisedimenticola svalbardensis</name>
    <dbReference type="NCBI Taxonomy" id="2886004"/>
    <lineage>
        <taxon>Bacteria</taxon>
        <taxon>Pseudomonadati</taxon>
        <taxon>Acidobacteriota</taxon>
        <taxon>Candidatus Polarisedimenticolia</taxon>
        <taxon>Candidatus Polarisedimenticolales</taxon>
        <taxon>Candidatus Polarisedimenticolaceae</taxon>
        <taxon>Candidatus Polarisedimenticola</taxon>
    </lineage>
</organism>
<accession>A0A8J6Y086</accession>
<dbReference type="Proteomes" id="UP000648239">
    <property type="component" value="Unassembled WGS sequence"/>
</dbReference>
<dbReference type="AlphaFoldDB" id="A0A8J6Y086"/>
<evidence type="ECO:0000313" key="4">
    <source>
        <dbReference type="Proteomes" id="UP000648239"/>
    </source>
</evidence>
<feature type="chain" id="PRO_5035319802" evidence="2">
    <location>
        <begin position="24"/>
        <end position="1057"/>
    </location>
</feature>
<proteinExistence type="predicted"/>
<feature type="region of interest" description="Disordered" evidence="1">
    <location>
        <begin position="653"/>
        <end position="685"/>
    </location>
</feature>
<protein>
    <submittedName>
        <fullName evidence="3">Uncharacterized protein</fullName>
    </submittedName>
</protein>
<evidence type="ECO:0000313" key="3">
    <source>
        <dbReference type="EMBL" id="MBD3868710.1"/>
    </source>
</evidence>
<comment type="caution">
    <text evidence="3">The sequence shown here is derived from an EMBL/GenBank/DDBJ whole genome shotgun (WGS) entry which is preliminary data.</text>
</comment>
<gene>
    <name evidence="3" type="ORF">IFK94_11345</name>
</gene>